<dbReference type="KEGG" id="pin:Ping_2483"/>
<proteinExistence type="predicted"/>
<accession>A1SXJ7</accession>
<keyword evidence="2" id="KW-1185">Reference proteome</keyword>
<reference evidence="1 2" key="1">
    <citation type="submission" date="2007-01" db="EMBL/GenBank/DDBJ databases">
        <title>Complete sequence of Psychromonas ingrahamii 37.</title>
        <authorList>
            <consortium name="US DOE Joint Genome Institute"/>
            <person name="Copeland A."/>
            <person name="Lucas S."/>
            <person name="Lapidus A."/>
            <person name="Barry K."/>
            <person name="Detter J.C."/>
            <person name="Glavina del Rio T."/>
            <person name="Hammon N."/>
            <person name="Israni S."/>
            <person name="Dalin E."/>
            <person name="Tice H."/>
            <person name="Pitluck S."/>
            <person name="Thompson L.S."/>
            <person name="Brettin T."/>
            <person name="Bruce D."/>
            <person name="Han C."/>
            <person name="Tapia R."/>
            <person name="Schmutz J."/>
            <person name="Larimer F."/>
            <person name="Land M."/>
            <person name="Hauser L."/>
            <person name="Kyrpides N."/>
            <person name="Ivanova N."/>
            <person name="Staley J."/>
            <person name="Richardson P."/>
        </authorList>
    </citation>
    <scope>NUCLEOTIDE SEQUENCE [LARGE SCALE GENOMIC DNA]</scope>
    <source>
        <strain evidence="1 2">37</strain>
    </source>
</reference>
<dbReference type="EMBL" id="CP000510">
    <property type="protein sequence ID" value="ABM04212.1"/>
    <property type="molecule type" value="Genomic_DNA"/>
</dbReference>
<dbReference type="AlphaFoldDB" id="A1SXJ7"/>
<evidence type="ECO:0000313" key="2">
    <source>
        <dbReference type="Proteomes" id="UP000000639"/>
    </source>
</evidence>
<evidence type="ECO:0000313" key="1">
    <source>
        <dbReference type="EMBL" id="ABM04212.1"/>
    </source>
</evidence>
<organism evidence="1 2">
    <name type="scientific">Psychromonas ingrahamii (strain DSM 17664 / CCUG 51855 / 37)</name>
    <dbReference type="NCBI Taxonomy" id="357804"/>
    <lineage>
        <taxon>Bacteria</taxon>
        <taxon>Pseudomonadati</taxon>
        <taxon>Pseudomonadota</taxon>
        <taxon>Gammaproteobacteria</taxon>
        <taxon>Alteromonadales</taxon>
        <taxon>Psychromonadaceae</taxon>
        <taxon>Psychromonas</taxon>
    </lineage>
</organism>
<gene>
    <name evidence="1" type="ordered locus">Ping_2483</name>
</gene>
<sequence length="243" mass="27920">MFRTIDFKAVKMEKKIQNNKLGLNYKSEIEAVESALRNLFFAVVDDTEEKSGPTEKKRMYLSHLDMMYNELNNIKKIAANKDLTARKYFRPSGLAGAGLYYPSVDQLHEEIEELVKYNRKVVKRNGGVEDFAKSLIDMRSVDKKNLFKVKQSKINGGEKSKYEEHEGEIKEVLDFYRASAKDDIKKGQLPDLIAKKIDSKNLKNGTITNSTPPSHSSVKNWLEKYKNSEYKYIFKKDVAASLS</sequence>
<dbReference type="Proteomes" id="UP000000639">
    <property type="component" value="Chromosome"/>
</dbReference>
<name>A1SXJ7_PSYIN</name>
<protein>
    <submittedName>
        <fullName evidence="1">6-carboxyhexanoate-CoA ligase</fullName>
    </submittedName>
</protein>
<dbReference type="GO" id="GO:0016874">
    <property type="term" value="F:ligase activity"/>
    <property type="evidence" value="ECO:0007669"/>
    <property type="project" value="UniProtKB-KW"/>
</dbReference>
<dbReference type="HOGENOM" id="CLU_1141844_0_0_6"/>
<keyword evidence="1" id="KW-0436">Ligase</keyword>